<evidence type="ECO:0000256" key="1">
    <source>
        <dbReference type="ARBA" id="ARBA00022741"/>
    </source>
</evidence>
<dbReference type="OrthoDB" id="9989112at2759"/>
<dbReference type="SMART" id="SM00176">
    <property type="entry name" value="RAN"/>
    <property type="match status" value="1"/>
</dbReference>
<dbReference type="InterPro" id="IPR027417">
    <property type="entry name" value="P-loop_NTPase"/>
</dbReference>
<dbReference type="PRINTS" id="PR00449">
    <property type="entry name" value="RASTRNSFRMNG"/>
</dbReference>
<dbReference type="NCBIfam" id="TIGR00231">
    <property type="entry name" value="small_GTP"/>
    <property type="match status" value="1"/>
</dbReference>
<gene>
    <name evidence="4" type="ORF">NAEGRDRAFT_32393</name>
</gene>
<evidence type="ECO:0000256" key="2">
    <source>
        <dbReference type="ARBA" id="ARBA00023134"/>
    </source>
</evidence>
<evidence type="ECO:0000313" key="4">
    <source>
        <dbReference type="EMBL" id="EFC46263.1"/>
    </source>
</evidence>
<dbReference type="PANTHER" id="PTHR47977">
    <property type="entry name" value="RAS-RELATED PROTEIN RAB"/>
    <property type="match status" value="1"/>
</dbReference>
<accession>D2VA84</accession>
<dbReference type="OMA" id="KACEIDH"/>
<dbReference type="InterPro" id="IPR005225">
    <property type="entry name" value="Small_GTP-bd"/>
</dbReference>
<protein>
    <submittedName>
        <fullName evidence="4">Ran family small GTPase</fullName>
    </submittedName>
</protein>
<organism evidence="5">
    <name type="scientific">Naegleria gruberi</name>
    <name type="common">Amoeba</name>
    <dbReference type="NCBI Taxonomy" id="5762"/>
    <lineage>
        <taxon>Eukaryota</taxon>
        <taxon>Discoba</taxon>
        <taxon>Heterolobosea</taxon>
        <taxon>Tetramitia</taxon>
        <taxon>Eutetramitia</taxon>
        <taxon>Vahlkampfiidae</taxon>
        <taxon>Naegleria</taxon>
    </lineage>
</organism>
<evidence type="ECO:0000313" key="5">
    <source>
        <dbReference type="Proteomes" id="UP000006671"/>
    </source>
</evidence>
<keyword evidence="2" id="KW-0342">GTP-binding</keyword>
<dbReference type="InParanoid" id="D2VA84"/>
<dbReference type="AlphaFoldDB" id="D2VA84"/>
<dbReference type="SMART" id="SM00177">
    <property type="entry name" value="ARF"/>
    <property type="match status" value="1"/>
</dbReference>
<dbReference type="SUPFAM" id="SSF52540">
    <property type="entry name" value="P-loop containing nucleoside triphosphate hydrolases"/>
    <property type="match status" value="1"/>
</dbReference>
<feature type="non-terminal residue" evidence="4">
    <location>
        <position position="1"/>
    </location>
</feature>
<keyword evidence="5" id="KW-1185">Reference proteome</keyword>
<dbReference type="SMART" id="SM00173">
    <property type="entry name" value="RAS"/>
    <property type="match status" value="1"/>
</dbReference>
<dbReference type="KEGG" id="ngr:NAEGRDRAFT_32393"/>
<dbReference type="SMART" id="SM00175">
    <property type="entry name" value="RAB"/>
    <property type="match status" value="1"/>
</dbReference>
<dbReference type="CDD" id="cd00154">
    <property type="entry name" value="Rab"/>
    <property type="match status" value="1"/>
</dbReference>
<dbReference type="PROSITE" id="PS51421">
    <property type="entry name" value="RAS"/>
    <property type="match status" value="1"/>
</dbReference>
<name>D2VA84_NAEGR</name>
<dbReference type="GO" id="GO:0003924">
    <property type="term" value="F:GTPase activity"/>
    <property type="evidence" value="ECO:0007669"/>
    <property type="project" value="InterPro"/>
</dbReference>
<dbReference type="EMBL" id="GG738859">
    <property type="protein sequence ID" value="EFC46263.1"/>
    <property type="molecule type" value="Genomic_DNA"/>
</dbReference>
<dbReference type="InterPro" id="IPR001806">
    <property type="entry name" value="Small_GTPase"/>
</dbReference>
<reference evidence="4 5" key="1">
    <citation type="journal article" date="2010" name="Cell">
        <title>The genome of Naegleria gruberi illuminates early eukaryotic versatility.</title>
        <authorList>
            <person name="Fritz-Laylin L.K."/>
            <person name="Prochnik S.E."/>
            <person name="Ginger M.L."/>
            <person name="Dacks J.B."/>
            <person name="Carpenter M.L."/>
            <person name="Field M.C."/>
            <person name="Kuo A."/>
            <person name="Paredez A."/>
            <person name="Chapman J."/>
            <person name="Pham J."/>
            <person name="Shu S."/>
            <person name="Neupane R."/>
            <person name="Cipriano M."/>
            <person name="Mancuso J."/>
            <person name="Tu H."/>
            <person name="Salamov A."/>
            <person name="Lindquist E."/>
            <person name="Shapiro H."/>
            <person name="Lucas S."/>
            <person name="Grigoriev I.V."/>
            <person name="Cande W.Z."/>
            <person name="Fulton C."/>
            <person name="Rokhsar D.S."/>
            <person name="Dawson S.C."/>
        </authorList>
    </citation>
    <scope>NUCLEOTIDE SEQUENCE [LARGE SCALE GENOMIC DNA]</scope>
    <source>
        <strain evidence="4 5">NEG-M</strain>
    </source>
</reference>
<proteinExistence type="predicted"/>
<dbReference type="PROSITE" id="PS51419">
    <property type="entry name" value="RAB"/>
    <property type="match status" value="1"/>
</dbReference>
<dbReference type="Proteomes" id="UP000006671">
    <property type="component" value="Unassembled WGS sequence"/>
</dbReference>
<dbReference type="SMART" id="SM00174">
    <property type="entry name" value="RHO"/>
    <property type="match status" value="1"/>
</dbReference>
<dbReference type="VEuPathDB" id="AmoebaDB:NAEGRDRAFT_32393"/>
<keyword evidence="1" id="KW-0547">Nucleotide-binding</keyword>
<dbReference type="Pfam" id="PF00071">
    <property type="entry name" value="Ras"/>
    <property type="match status" value="1"/>
</dbReference>
<dbReference type="STRING" id="5762.D2VA84"/>
<keyword evidence="3" id="KW-0449">Lipoprotein</keyword>
<dbReference type="InterPro" id="IPR050227">
    <property type="entry name" value="Rab"/>
</dbReference>
<dbReference type="GeneID" id="8859502"/>
<dbReference type="PROSITE" id="PS51420">
    <property type="entry name" value="RHO"/>
    <property type="match status" value="1"/>
</dbReference>
<dbReference type="PROSITE" id="PS51417">
    <property type="entry name" value="ARF"/>
    <property type="match status" value="1"/>
</dbReference>
<sequence length="193" mass="21870">SNYDELFKVIVIGDSSVGKTSLLNKMVSGTFTDSFMPTVGVDLKVRFLTIDGKNIKLQIWDTAGQERYRNLTKSYYRGSDGIILVYDITQEKTFNNLSIWLNEVKKNILGVNNGDALPIGADLNIFIIGNKTDLETARNVSTDKGKKFAESLQIDAMFEEISCKTTESIEETVLCRLARRILETRQREKNEER</sequence>
<evidence type="ECO:0000256" key="3">
    <source>
        <dbReference type="ARBA" id="ARBA00023288"/>
    </source>
</evidence>
<dbReference type="Gene3D" id="3.40.50.300">
    <property type="entry name" value="P-loop containing nucleotide triphosphate hydrolases"/>
    <property type="match status" value="1"/>
</dbReference>
<dbReference type="FunFam" id="3.40.50.300:FF:001129">
    <property type="entry name" value="ras-related protein Rab-44 isoform X2"/>
    <property type="match status" value="1"/>
</dbReference>
<dbReference type="GO" id="GO:0005525">
    <property type="term" value="F:GTP binding"/>
    <property type="evidence" value="ECO:0007669"/>
    <property type="project" value="UniProtKB-KW"/>
</dbReference>
<dbReference type="eggNOG" id="KOG0084">
    <property type="taxonomic scope" value="Eukaryota"/>
</dbReference>
<dbReference type="RefSeq" id="XP_002679007.1">
    <property type="nucleotide sequence ID" value="XM_002678961.1"/>
</dbReference>